<reference evidence="2" key="1">
    <citation type="journal article" date="2023" name="IMA Fungus">
        <title>Comparative genomic study of the Penicillium genus elucidates a diverse pangenome and 15 lateral gene transfer events.</title>
        <authorList>
            <person name="Petersen C."/>
            <person name="Sorensen T."/>
            <person name="Nielsen M.R."/>
            <person name="Sondergaard T.E."/>
            <person name="Sorensen J.L."/>
            <person name="Fitzpatrick D.A."/>
            <person name="Frisvad J.C."/>
            <person name="Nielsen K.L."/>
        </authorList>
    </citation>
    <scope>NUCLEOTIDE SEQUENCE</scope>
    <source>
        <strain evidence="2">IBT 15450</strain>
    </source>
</reference>
<reference evidence="2" key="2">
    <citation type="submission" date="2023-01" db="EMBL/GenBank/DDBJ databases">
        <authorList>
            <person name="Petersen C."/>
        </authorList>
    </citation>
    <scope>NUCLEOTIDE SEQUENCE</scope>
    <source>
        <strain evidence="2">IBT 15450</strain>
    </source>
</reference>
<proteinExistence type="predicted"/>
<dbReference type="AlphaFoldDB" id="A0AAD6IH24"/>
<accession>A0AAD6IH24</accession>
<evidence type="ECO:0000313" key="2">
    <source>
        <dbReference type="EMBL" id="KAJ6044864.1"/>
    </source>
</evidence>
<evidence type="ECO:0000256" key="1">
    <source>
        <dbReference type="SAM" id="MobiDB-lite"/>
    </source>
</evidence>
<protein>
    <submittedName>
        <fullName evidence="2">Uncharacterized protein</fullName>
    </submittedName>
</protein>
<feature type="region of interest" description="Disordered" evidence="1">
    <location>
        <begin position="1"/>
        <end position="22"/>
    </location>
</feature>
<sequence length="80" mass="9586">MCFGTGFFDGIKPSPPRQEKYKDQEKYQRDYARITDGGEWRILKLELLEVLLLLWVAEERPYDMEDSYLSRCFDEAQIDE</sequence>
<dbReference type="EMBL" id="JAQJZL010000004">
    <property type="protein sequence ID" value="KAJ6044864.1"/>
    <property type="molecule type" value="Genomic_DNA"/>
</dbReference>
<organism evidence="2 3">
    <name type="scientific">Penicillium canescens</name>
    <dbReference type="NCBI Taxonomy" id="5083"/>
    <lineage>
        <taxon>Eukaryota</taxon>
        <taxon>Fungi</taxon>
        <taxon>Dikarya</taxon>
        <taxon>Ascomycota</taxon>
        <taxon>Pezizomycotina</taxon>
        <taxon>Eurotiomycetes</taxon>
        <taxon>Eurotiomycetidae</taxon>
        <taxon>Eurotiales</taxon>
        <taxon>Aspergillaceae</taxon>
        <taxon>Penicillium</taxon>
    </lineage>
</organism>
<name>A0AAD6IH24_PENCN</name>
<evidence type="ECO:0000313" key="3">
    <source>
        <dbReference type="Proteomes" id="UP001219568"/>
    </source>
</evidence>
<gene>
    <name evidence="2" type="ORF">N7460_006219</name>
</gene>
<keyword evidence="3" id="KW-1185">Reference proteome</keyword>
<comment type="caution">
    <text evidence="2">The sequence shown here is derived from an EMBL/GenBank/DDBJ whole genome shotgun (WGS) entry which is preliminary data.</text>
</comment>
<dbReference type="Proteomes" id="UP001219568">
    <property type="component" value="Unassembled WGS sequence"/>
</dbReference>